<dbReference type="Gene3D" id="3.30.730.10">
    <property type="entry name" value="AP2/ERF domain"/>
    <property type="match status" value="1"/>
</dbReference>
<evidence type="ECO:0000256" key="5">
    <source>
        <dbReference type="ARBA" id="ARBA00023242"/>
    </source>
</evidence>
<dbReference type="SUPFAM" id="SSF54171">
    <property type="entry name" value="DNA-binding domain"/>
    <property type="match status" value="1"/>
</dbReference>
<keyword evidence="4" id="KW-0804">Transcription</keyword>
<organism evidence="9 10">
    <name type="scientific">Zostera marina</name>
    <name type="common">Eelgrass</name>
    <dbReference type="NCBI Taxonomy" id="29655"/>
    <lineage>
        <taxon>Eukaryota</taxon>
        <taxon>Viridiplantae</taxon>
        <taxon>Streptophyta</taxon>
        <taxon>Embryophyta</taxon>
        <taxon>Tracheophyta</taxon>
        <taxon>Spermatophyta</taxon>
        <taxon>Magnoliopsida</taxon>
        <taxon>Liliopsida</taxon>
        <taxon>Zosteraceae</taxon>
        <taxon>Zostera</taxon>
    </lineage>
</organism>
<proteinExistence type="inferred from homology"/>
<evidence type="ECO:0000256" key="7">
    <source>
        <dbReference type="SAM" id="MobiDB-lite"/>
    </source>
</evidence>
<dbReference type="PRINTS" id="PR00367">
    <property type="entry name" value="ETHRSPELEMNT"/>
</dbReference>
<dbReference type="InterPro" id="IPR050913">
    <property type="entry name" value="AP2/ERF_ERF"/>
</dbReference>
<dbReference type="SMART" id="SM00380">
    <property type="entry name" value="AP2"/>
    <property type="match status" value="1"/>
</dbReference>
<dbReference type="FunFam" id="3.30.730.10:FF:000005">
    <property type="entry name" value="ethylene-responsive transcription factor RAP2-11"/>
    <property type="match status" value="1"/>
</dbReference>
<comment type="similarity">
    <text evidence="6">Belongs to the AP2/ERF transcription factor family. ERF subfamily.</text>
</comment>
<evidence type="ECO:0000259" key="8">
    <source>
        <dbReference type="PROSITE" id="PS51032"/>
    </source>
</evidence>
<dbReference type="Proteomes" id="UP000036987">
    <property type="component" value="Unassembled WGS sequence"/>
</dbReference>
<dbReference type="InterPro" id="IPR016177">
    <property type="entry name" value="DNA-bd_dom_sf"/>
</dbReference>
<comment type="subcellular location">
    <subcellularLocation>
        <location evidence="1">Nucleus</location>
    </subcellularLocation>
</comment>
<keyword evidence="3" id="KW-0238">DNA-binding</keyword>
<dbReference type="STRING" id="29655.A0A0K9PV91"/>
<evidence type="ECO:0000313" key="9">
    <source>
        <dbReference type="EMBL" id="KMZ72152.1"/>
    </source>
</evidence>
<dbReference type="PROSITE" id="PS51032">
    <property type="entry name" value="AP2_ERF"/>
    <property type="match status" value="1"/>
</dbReference>
<dbReference type="Pfam" id="PF00847">
    <property type="entry name" value="AP2"/>
    <property type="match status" value="1"/>
</dbReference>
<accession>A0A0K9PV91</accession>
<reference evidence="10" key="1">
    <citation type="journal article" date="2016" name="Nature">
        <title>The genome of the seagrass Zostera marina reveals angiosperm adaptation to the sea.</title>
        <authorList>
            <person name="Olsen J.L."/>
            <person name="Rouze P."/>
            <person name="Verhelst B."/>
            <person name="Lin Y.-C."/>
            <person name="Bayer T."/>
            <person name="Collen J."/>
            <person name="Dattolo E."/>
            <person name="De Paoli E."/>
            <person name="Dittami S."/>
            <person name="Maumus F."/>
            <person name="Michel G."/>
            <person name="Kersting A."/>
            <person name="Lauritano C."/>
            <person name="Lohaus R."/>
            <person name="Toepel M."/>
            <person name="Tonon T."/>
            <person name="Vanneste K."/>
            <person name="Amirebrahimi M."/>
            <person name="Brakel J."/>
            <person name="Bostroem C."/>
            <person name="Chovatia M."/>
            <person name="Grimwood J."/>
            <person name="Jenkins J.W."/>
            <person name="Jueterbock A."/>
            <person name="Mraz A."/>
            <person name="Stam W.T."/>
            <person name="Tice H."/>
            <person name="Bornberg-Bauer E."/>
            <person name="Green P.J."/>
            <person name="Pearson G.A."/>
            <person name="Procaccini G."/>
            <person name="Duarte C.M."/>
            <person name="Schmutz J."/>
            <person name="Reusch T.B.H."/>
            <person name="Van de Peer Y."/>
        </authorList>
    </citation>
    <scope>NUCLEOTIDE SEQUENCE [LARGE SCALE GENOMIC DNA]</scope>
    <source>
        <strain evidence="10">cv. Finnish</strain>
    </source>
</reference>
<keyword evidence="5" id="KW-0539">Nucleus</keyword>
<gene>
    <name evidence="9" type="ORF">ZOSMA_16G01200</name>
</gene>
<protein>
    <recommendedName>
        <fullName evidence="8">AP2/ERF domain-containing protein</fullName>
    </recommendedName>
</protein>
<dbReference type="InterPro" id="IPR001471">
    <property type="entry name" value="AP2/ERF_dom"/>
</dbReference>
<feature type="compositionally biased region" description="Polar residues" evidence="7">
    <location>
        <begin position="117"/>
        <end position="132"/>
    </location>
</feature>
<keyword evidence="2" id="KW-0805">Transcription regulation</keyword>
<dbReference type="GO" id="GO:0000976">
    <property type="term" value="F:transcription cis-regulatory region binding"/>
    <property type="evidence" value="ECO:0000318"/>
    <property type="project" value="GO_Central"/>
</dbReference>
<dbReference type="GO" id="GO:0005634">
    <property type="term" value="C:nucleus"/>
    <property type="evidence" value="ECO:0000318"/>
    <property type="project" value="GO_Central"/>
</dbReference>
<evidence type="ECO:0000256" key="1">
    <source>
        <dbReference type="ARBA" id="ARBA00004123"/>
    </source>
</evidence>
<feature type="region of interest" description="Disordered" evidence="7">
    <location>
        <begin position="112"/>
        <end position="132"/>
    </location>
</feature>
<dbReference type="EMBL" id="LFYR01000643">
    <property type="protein sequence ID" value="KMZ72152.1"/>
    <property type="molecule type" value="Genomic_DNA"/>
</dbReference>
<dbReference type="OrthoDB" id="773121at2759"/>
<dbReference type="GO" id="GO:0003700">
    <property type="term" value="F:DNA-binding transcription factor activity"/>
    <property type="evidence" value="ECO:0000318"/>
    <property type="project" value="GO_Central"/>
</dbReference>
<feature type="domain" description="AP2/ERF" evidence="8">
    <location>
        <begin position="27"/>
        <end position="87"/>
    </location>
</feature>
<evidence type="ECO:0000256" key="2">
    <source>
        <dbReference type="ARBA" id="ARBA00023015"/>
    </source>
</evidence>
<dbReference type="CDD" id="cd00018">
    <property type="entry name" value="AP2"/>
    <property type="match status" value="1"/>
</dbReference>
<comment type="caution">
    <text evidence="9">The sequence shown here is derived from an EMBL/GenBank/DDBJ whole genome shotgun (WGS) entry which is preliminary data.</text>
</comment>
<dbReference type="PANTHER" id="PTHR31194">
    <property type="entry name" value="SHN SHINE , DNA BINDING / TRANSCRIPTION FACTOR"/>
    <property type="match status" value="1"/>
</dbReference>
<evidence type="ECO:0000256" key="3">
    <source>
        <dbReference type="ARBA" id="ARBA00023125"/>
    </source>
</evidence>
<sequence length="215" mass="24200">MFPFQNQHVSSIPQPKPTKSDPKQVAKFIGVRQRQSGRWVAEIKGTSKTTQKIRMWLGTFKTAEEAARAYDEAACLLRGSNTRTNFPNTTTTPLGASDSPLASRIRSLLERRKQKADQTQMNNNPISRTLPLSTDQTVDPIFPKELLVEPSELVEYSYPNHVPITTMVAETSPISAMNRQDTGLDELFYGEDCSNSSGVDLHEYFPSFQHLFFNT</sequence>
<dbReference type="AlphaFoldDB" id="A0A0K9PV91"/>
<feature type="compositionally biased region" description="Polar residues" evidence="7">
    <location>
        <begin position="1"/>
        <end position="13"/>
    </location>
</feature>
<evidence type="ECO:0000313" key="10">
    <source>
        <dbReference type="Proteomes" id="UP000036987"/>
    </source>
</evidence>
<evidence type="ECO:0000256" key="4">
    <source>
        <dbReference type="ARBA" id="ARBA00023163"/>
    </source>
</evidence>
<dbReference type="PANTHER" id="PTHR31194:SF1">
    <property type="entry name" value="ETHYLENE-RESPONSIVE TRANSCRIPTION FACTOR ERN2"/>
    <property type="match status" value="1"/>
</dbReference>
<name>A0A0K9PV91_ZOSMR</name>
<dbReference type="InterPro" id="IPR036955">
    <property type="entry name" value="AP2/ERF_dom_sf"/>
</dbReference>
<feature type="region of interest" description="Disordered" evidence="7">
    <location>
        <begin position="1"/>
        <end position="23"/>
    </location>
</feature>
<keyword evidence="10" id="KW-1185">Reference proteome</keyword>
<evidence type="ECO:0000256" key="6">
    <source>
        <dbReference type="ARBA" id="ARBA00024343"/>
    </source>
</evidence>